<gene>
    <name evidence="2" type="ORF">SAMN04488690_2249</name>
</gene>
<feature type="transmembrane region" description="Helical" evidence="1">
    <location>
        <begin position="72"/>
        <end position="92"/>
    </location>
</feature>
<evidence type="ECO:0000256" key="1">
    <source>
        <dbReference type="SAM" id="Phobius"/>
    </source>
</evidence>
<feature type="transmembrane region" description="Helical" evidence="1">
    <location>
        <begin position="98"/>
        <end position="118"/>
    </location>
</feature>
<dbReference type="AlphaFoldDB" id="A0A1W1GYV8"/>
<evidence type="ECO:0000313" key="2">
    <source>
        <dbReference type="EMBL" id="SLM24526.1"/>
    </source>
</evidence>
<keyword evidence="1" id="KW-1133">Transmembrane helix</keyword>
<accession>A0A1W1GYV8</accession>
<sequence>MSCMACCPVRPLPDSSTDAATMARARMVVVAAISLAYPVLVYLAMGRFEPRWLSLLLFALALLRALSTRQPLWWAAAAGAGLLAGLATVLNQALPLKLYPALVNVVMLTVFATSLRFGPPLVERLARLQEPDLPPFAVVYTRRVTQVWCGFFVLNGGLALLTALYASDRVWMLYNGMLAYVMMGLLFGGEWLVRRRVKAAHAHG</sequence>
<protein>
    <submittedName>
        <fullName evidence="2">Uncharacterized membrane protein</fullName>
    </submittedName>
</protein>
<name>A0A1W1GYV8_9GAMM</name>
<feature type="transmembrane region" description="Helical" evidence="1">
    <location>
        <begin position="147"/>
        <end position="166"/>
    </location>
</feature>
<organism evidence="2 3">
    <name type="scientific">Stenotrophomonas indicatrix</name>
    <dbReference type="NCBI Taxonomy" id="2045451"/>
    <lineage>
        <taxon>Bacteria</taxon>
        <taxon>Pseudomonadati</taxon>
        <taxon>Pseudomonadota</taxon>
        <taxon>Gammaproteobacteria</taxon>
        <taxon>Lysobacterales</taxon>
        <taxon>Lysobacteraceae</taxon>
        <taxon>Stenotrophomonas</taxon>
    </lineage>
</organism>
<dbReference type="Proteomes" id="UP000191133">
    <property type="component" value="Unassembled WGS sequence"/>
</dbReference>
<keyword evidence="1" id="KW-0812">Transmembrane</keyword>
<dbReference type="EMBL" id="FWEU01000003">
    <property type="protein sequence ID" value="SLM24526.1"/>
    <property type="molecule type" value="Genomic_DNA"/>
</dbReference>
<feature type="transmembrane region" description="Helical" evidence="1">
    <location>
        <begin position="51"/>
        <end position="67"/>
    </location>
</feature>
<reference evidence="3" key="1">
    <citation type="submission" date="2016-10" db="EMBL/GenBank/DDBJ databases">
        <authorList>
            <person name="Varghese N."/>
        </authorList>
    </citation>
    <scope>NUCLEOTIDE SEQUENCE [LARGE SCALE GENOMIC DNA]</scope>
    <source>
        <strain evidence="3">92MFCol6.1</strain>
    </source>
</reference>
<keyword evidence="1" id="KW-0472">Membrane</keyword>
<feature type="transmembrane region" description="Helical" evidence="1">
    <location>
        <begin position="27"/>
        <end position="45"/>
    </location>
</feature>
<proteinExistence type="predicted"/>
<evidence type="ECO:0000313" key="3">
    <source>
        <dbReference type="Proteomes" id="UP000191133"/>
    </source>
</evidence>
<feature type="transmembrane region" description="Helical" evidence="1">
    <location>
        <begin position="172"/>
        <end position="193"/>
    </location>
</feature>